<evidence type="ECO:0000256" key="1">
    <source>
        <dbReference type="SAM" id="MobiDB-lite"/>
    </source>
</evidence>
<accession>A0A0N1PDY1</accession>
<feature type="region of interest" description="Disordered" evidence="1">
    <location>
        <begin position="1068"/>
        <end position="1089"/>
    </location>
</feature>
<proteinExistence type="predicted"/>
<reference evidence="2 3" key="1">
    <citation type="journal article" date="2015" name="PLoS Pathog.">
        <title>Leptomonas seymouri: Adaptations to the Dixenous Life Cycle Analyzed by Genome Sequencing, Transcriptome Profiling and Co-infection with Leishmania donovani.</title>
        <authorList>
            <person name="Kraeva N."/>
            <person name="Butenko A."/>
            <person name="Hlavacova J."/>
            <person name="Kostygov A."/>
            <person name="Myskova J."/>
            <person name="Grybchuk D."/>
            <person name="Lestinova T."/>
            <person name="Votypka J."/>
            <person name="Volf P."/>
            <person name="Opperdoes F."/>
            <person name="Flegontov P."/>
            <person name="Lukes J."/>
            <person name="Yurchenko V."/>
        </authorList>
    </citation>
    <scope>NUCLEOTIDE SEQUENCE [LARGE SCALE GENOMIC DNA]</scope>
    <source>
        <strain evidence="2 3">ATCC 30220</strain>
    </source>
</reference>
<dbReference type="EMBL" id="LJSK01000077">
    <property type="protein sequence ID" value="KPI87698.1"/>
    <property type="molecule type" value="Genomic_DNA"/>
</dbReference>
<organism evidence="2 3">
    <name type="scientific">Leptomonas seymouri</name>
    <dbReference type="NCBI Taxonomy" id="5684"/>
    <lineage>
        <taxon>Eukaryota</taxon>
        <taxon>Discoba</taxon>
        <taxon>Euglenozoa</taxon>
        <taxon>Kinetoplastea</taxon>
        <taxon>Metakinetoplastina</taxon>
        <taxon>Trypanosomatida</taxon>
        <taxon>Trypanosomatidae</taxon>
        <taxon>Leishmaniinae</taxon>
        <taxon>Leptomonas</taxon>
    </lineage>
</organism>
<comment type="caution">
    <text evidence="2">The sequence shown here is derived from an EMBL/GenBank/DDBJ whole genome shotgun (WGS) entry which is preliminary data.</text>
</comment>
<dbReference type="OMA" id="CERAQER"/>
<dbReference type="Proteomes" id="UP000038009">
    <property type="component" value="Unassembled WGS sequence"/>
</dbReference>
<evidence type="ECO:0000313" key="3">
    <source>
        <dbReference type="Proteomes" id="UP000038009"/>
    </source>
</evidence>
<protein>
    <submittedName>
        <fullName evidence="2">Uncharacterized protein</fullName>
    </submittedName>
</protein>
<gene>
    <name evidence="2" type="ORF">ABL78_3236</name>
</gene>
<dbReference type="OrthoDB" id="264161at2759"/>
<sequence>MSRPSSLPILVRRAVHSLRFYDAAAACSTIGAMGDLRIDGLHAPELIRYLAPCLPTYTHTQLTALLQGLSLLRVSHYMMTAYVLKLFLAALRQSTHMQVCGEQAPRSLSALYQEEVAAVAAMASVLQQHHTQRTVRAFLAAADRALTRKGGQAPDERVCASADSQEKQEMTNRELCCVPPSRHSSSCEYGDRQAAVQLLYLLEVFINAGICVAAPHTPLWLRRMLKLVPLHFFTLREILHVHTRLFLKDENSAPFTADTDSVDLAFLEFEQCCHIAGAAARPMWETVRTTHRCATQRVEQVDAAQQTKRFSFEHQRLSEGFEGKLSAVERYAVLRCAVMCKLRANGVGAHWDSTMLPHPSTGAATCASAEAWRPFWCALSFYRLTREFCRVFCAESWRWWLRRLEDYVERPGIAFTTPVRSSSSLMVVQDATLLSIVLLQCMHAQYAHSLAAGSSSDVECPPKAALLEEGTCFGTQVADSVDTAIRLLCILMPLCCTPTSPSPLSRTVESQTWELLSLLLAMGSAAHDEADGVSFFQWTEMLLQRRSRLLCNGGVAAEAAPWERFCQVRTDALSYLMVLWCQYWRQDPVFLQGHWHSTMRRLSPSAESPLYLHWHIAEETDSLLYRAEMDSQGFSGHAPILFWNATTDSLRCAWQALVATTATLYEQDDEEVCHSRVRMSPSSTALMTDFLCMLLEVVRRRKASMPCFSSPLLDLVWQSSLPEGLCGAVELAAVSDSADHPPVHGADSPLFLFSHNTTKRNTCPGPLRRQRVWWAPTDTGDGALPELASALRQLLHTAFFGNSASGFDVAADEDTSMCLSWWRWWPCLFRLLILHMRRHSTYLSSHPLLGSSAATVGAQTGGRIPSQRYQECLSSLLHQSVDGVAHTACAAALHAIRPAFPAPPPPACETAALSTSSAFDAQLSDTMMCNIESLWNWDNYDFWSDTLRDDRNGHPPLMISSSGSCVAALSLLQQMRWRRDDRVIHLTTRDERREQKAVAGVHAAHVAEGVWRSCEGGAGCLQQGGREEGDGGGERPTEEESLLADLIEPVRLTTGAALLFNACNSDLPPTPPRHAGEASPRRSAAGDALSDAPSPLLNTFFIGGALATLQTFFWAYCQDVLTVCSTQNRESEESFNSSAWVRFAEPAVLRGVLAWRTASQISFHRRGTVQDSGGALSTPLYSNDVPLSAKAEHQVFALLLPLLWHALHEPHRTPTGQIDIGELPAALTCGAVPNALLDVRRLRIFADEWCRHLPLIDLDAPAHVRFVMCLRACLPTPRDGNTGGLDSALRCSVAELETTVRLKSWLDSVPSQTRRPFRFLSETLESICQMALQRGPTRFTDSAEGSVGFDAAARGMTAGCNGYPFGDLSPIEMYINGLLPLHPFLRSSSSLFPGVHPESETRLVVVTWIHVLVMQTLCTHHPRFYFQRRGPAHKSGCHHEENNTPSIACMHKSLTALGALEQKLLNVKVGVPGPTYCAAADTQYQLLYLCLVRELKAALAALNIFVSDSPEQRPSVPYAHPLC</sequence>
<name>A0A0N1PDY1_LEPSE</name>
<keyword evidence="3" id="KW-1185">Reference proteome</keyword>
<evidence type="ECO:0000313" key="2">
    <source>
        <dbReference type="EMBL" id="KPI87698.1"/>
    </source>
</evidence>
<dbReference type="VEuPathDB" id="TriTrypDB:Lsey_0077_0250"/>